<reference evidence="2" key="1">
    <citation type="submission" date="2022-11" db="UniProtKB">
        <authorList>
            <consortium name="WormBaseParasite"/>
        </authorList>
    </citation>
    <scope>IDENTIFICATION</scope>
</reference>
<sequence>MIQGGTPQNNGIITIDNDGKKTTVSDETILNHVIVIDDDDENIDGPRLDEVVNNTLQIPLTLYNLNKVKNKEYIDDVTIDSVINKDVIQGNPDLLLVSATVWEQRIIENWGNERRLPNRLPTVPRYSMTFKKAIIPIHMPGHWNLAILDKDTKICTFYCTLRWPLREPFYSKLKLICSLLCDGQECEINFK</sequence>
<evidence type="ECO:0000313" key="1">
    <source>
        <dbReference type="Proteomes" id="UP000887577"/>
    </source>
</evidence>
<dbReference type="InterPro" id="IPR038765">
    <property type="entry name" value="Papain-like_cys_pep_sf"/>
</dbReference>
<proteinExistence type="predicted"/>
<dbReference type="WBParaSite" id="PSU_v2.g20624.t1">
    <property type="protein sequence ID" value="PSU_v2.g20624.t1"/>
    <property type="gene ID" value="PSU_v2.g20624"/>
</dbReference>
<dbReference type="SUPFAM" id="SSF54001">
    <property type="entry name" value="Cysteine proteinases"/>
    <property type="match status" value="1"/>
</dbReference>
<accession>A0A914YT65</accession>
<evidence type="ECO:0000313" key="2">
    <source>
        <dbReference type="WBParaSite" id="PSU_v2.g20624.t1"/>
    </source>
</evidence>
<organism evidence="1 2">
    <name type="scientific">Panagrolaimus superbus</name>
    <dbReference type="NCBI Taxonomy" id="310955"/>
    <lineage>
        <taxon>Eukaryota</taxon>
        <taxon>Metazoa</taxon>
        <taxon>Ecdysozoa</taxon>
        <taxon>Nematoda</taxon>
        <taxon>Chromadorea</taxon>
        <taxon>Rhabditida</taxon>
        <taxon>Tylenchina</taxon>
        <taxon>Panagrolaimomorpha</taxon>
        <taxon>Panagrolaimoidea</taxon>
        <taxon>Panagrolaimidae</taxon>
        <taxon>Panagrolaimus</taxon>
    </lineage>
</organism>
<protein>
    <submittedName>
        <fullName evidence="2">Ubiquitin-like protease family profile domain-containing protein</fullName>
    </submittedName>
</protein>
<keyword evidence="1" id="KW-1185">Reference proteome</keyword>
<dbReference type="Proteomes" id="UP000887577">
    <property type="component" value="Unplaced"/>
</dbReference>
<name>A0A914YT65_9BILA</name>
<dbReference type="AlphaFoldDB" id="A0A914YT65"/>